<evidence type="ECO:0000256" key="11">
    <source>
        <dbReference type="ARBA" id="ARBA00023284"/>
    </source>
</evidence>
<evidence type="ECO:0000256" key="12">
    <source>
        <dbReference type="RuleBase" id="RU004208"/>
    </source>
</evidence>
<dbReference type="GO" id="GO:0006457">
    <property type="term" value="P:protein folding"/>
    <property type="evidence" value="ECO:0007669"/>
    <property type="project" value="TreeGrafter"/>
</dbReference>
<proteinExistence type="inferred from homology"/>
<dbReference type="FunFam" id="3.40.30.10:FF:000027">
    <property type="entry name" value="protein disulfide-isomerase A2"/>
    <property type="match status" value="1"/>
</dbReference>
<dbReference type="CDD" id="cd02995">
    <property type="entry name" value="PDI_a_PDI_a'_C"/>
    <property type="match status" value="1"/>
</dbReference>
<dbReference type="PANTHER" id="PTHR18929">
    <property type="entry name" value="PROTEIN DISULFIDE ISOMERASE"/>
    <property type="match status" value="1"/>
</dbReference>
<evidence type="ECO:0000256" key="5">
    <source>
        <dbReference type="ARBA" id="ARBA00022729"/>
    </source>
</evidence>
<dbReference type="NCBIfam" id="TIGR01126">
    <property type="entry name" value="pdi_dom"/>
    <property type="match status" value="1"/>
</dbReference>
<dbReference type="GO" id="GO:0005788">
    <property type="term" value="C:endoplasmic reticulum lumen"/>
    <property type="evidence" value="ECO:0007669"/>
    <property type="project" value="UniProtKB-SubCell"/>
</dbReference>
<dbReference type="AlphaFoldDB" id="A0A8C2H443"/>
<dbReference type="SUPFAM" id="SSF52833">
    <property type="entry name" value="Thioredoxin-like"/>
    <property type="match status" value="4"/>
</dbReference>
<feature type="compositionally biased region" description="Basic and acidic residues" evidence="13">
    <location>
        <begin position="489"/>
        <end position="503"/>
    </location>
</feature>
<dbReference type="Proteomes" id="UP000694701">
    <property type="component" value="Unplaced"/>
</dbReference>
<dbReference type="EC" id="5.3.4.1" evidence="4"/>
<dbReference type="InterPro" id="IPR013766">
    <property type="entry name" value="Thioredoxin_domain"/>
</dbReference>
<dbReference type="InterPro" id="IPR017937">
    <property type="entry name" value="Thioredoxin_CS"/>
</dbReference>
<evidence type="ECO:0000256" key="13">
    <source>
        <dbReference type="SAM" id="MobiDB-lite"/>
    </source>
</evidence>
<dbReference type="Pfam" id="PF13848">
    <property type="entry name" value="Thioredoxin_6"/>
    <property type="match status" value="1"/>
</dbReference>
<name>A0A8C2H443_CYPCA</name>
<evidence type="ECO:0000256" key="7">
    <source>
        <dbReference type="ARBA" id="ARBA00022824"/>
    </source>
</evidence>
<dbReference type="CDD" id="cd02961">
    <property type="entry name" value="PDI_a_family"/>
    <property type="match status" value="1"/>
</dbReference>
<evidence type="ECO:0000256" key="4">
    <source>
        <dbReference type="ARBA" id="ARBA00012723"/>
    </source>
</evidence>
<feature type="signal peptide" evidence="14">
    <location>
        <begin position="1"/>
        <end position="20"/>
    </location>
</feature>
<dbReference type="FunFam" id="3.40.30.10:FF:000042">
    <property type="entry name" value="protein disulfide-isomerase A2"/>
    <property type="match status" value="1"/>
</dbReference>
<dbReference type="PRINTS" id="PR00421">
    <property type="entry name" value="THIOREDOXIN"/>
</dbReference>
<protein>
    <recommendedName>
        <fullName evidence="4">protein disulfide-isomerase</fullName>
        <ecNumber evidence="4">5.3.4.1</ecNumber>
    </recommendedName>
</protein>
<evidence type="ECO:0000259" key="15">
    <source>
        <dbReference type="PROSITE" id="PS51352"/>
    </source>
</evidence>
<feature type="domain" description="Thioredoxin" evidence="15">
    <location>
        <begin position="22"/>
        <end position="161"/>
    </location>
</feature>
<dbReference type="PROSITE" id="PS00194">
    <property type="entry name" value="THIOREDOXIN_1"/>
    <property type="match status" value="2"/>
</dbReference>
<dbReference type="InterPro" id="IPR036249">
    <property type="entry name" value="Thioredoxin-like_sf"/>
</dbReference>
<feature type="compositionally biased region" description="Acidic residues" evidence="13">
    <location>
        <begin position="467"/>
        <end position="488"/>
    </location>
</feature>
<evidence type="ECO:0000256" key="10">
    <source>
        <dbReference type="ARBA" id="ARBA00023235"/>
    </source>
</evidence>
<keyword evidence="10" id="KW-0413">Isomerase</keyword>
<feature type="domain" description="Thioredoxin" evidence="15">
    <location>
        <begin position="332"/>
        <end position="461"/>
    </location>
</feature>
<evidence type="ECO:0000256" key="9">
    <source>
        <dbReference type="ARBA" id="ARBA00023186"/>
    </source>
</evidence>
<dbReference type="PROSITE" id="PS51352">
    <property type="entry name" value="THIOREDOXIN_2"/>
    <property type="match status" value="2"/>
</dbReference>
<feature type="region of interest" description="Disordered" evidence="13">
    <location>
        <begin position="454"/>
        <end position="503"/>
    </location>
</feature>
<dbReference type="FunFam" id="3.40.30.10:FF:000023">
    <property type="entry name" value="Protein disulfide-isomerase"/>
    <property type="match status" value="1"/>
</dbReference>
<keyword evidence="8" id="KW-1015">Disulfide bond</keyword>
<evidence type="ECO:0000256" key="14">
    <source>
        <dbReference type="SAM" id="SignalP"/>
    </source>
</evidence>
<dbReference type="Pfam" id="PF00085">
    <property type="entry name" value="Thioredoxin"/>
    <property type="match status" value="2"/>
</dbReference>
<evidence type="ECO:0000256" key="3">
    <source>
        <dbReference type="ARBA" id="ARBA00006347"/>
    </source>
</evidence>
<keyword evidence="9" id="KW-0143">Chaperone</keyword>
<sequence length="503" mass="57344">MRFLHILGFTLLLCGLCVRAEEETVKEAEDSSEEDTEPEKPEKTDEITEEKDVLVLHSVNFDRALSENKYLLVEFYAPWCGHCRSLEPIYAEVAGLLKNESSEARLAKVDAAEERDLAAEFNVDSFPTLKFFKDGNRQNVTDFSGKRTVKGITRWLERHTGPSATVLNDVKSVEALLDANDVVVVGFFQDLEGDKAKTFYDVTLIAVDVNFGITSNLELFKKYDVKSDSLVLFKKFDERRADLPLTEESKLDKGEMISFIQTNSMKLVIPFNEENAEQIFSSKVRNHMILFINTTVESQNALLEDFRDVASEFKEKVSFFIIMMFTSQNQGVLDGTVKPFLKTQEIPEDWDKNPVKVLVGKNFNKVAFDETKNVFVEFYAPWCGHCQQLAPIWDELGEKYKDHENIVIAKMDASENDVENVTIPGFPTIKYFSAGAEKKIVDYNGNRDLETFSKFLDNGGVLPEEERKDDDDEDESDDEDDDDDEDEIKESPKSTHETSKDEL</sequence>
<reference evidence="16" key="1">
    <citation type="submission" date="2025-08" db="UniProtKB">
        <authorList>
            <consortium name="Ensembl"/>
        </authorList>
    </citation>
    <scope>IDENTIFICATION</scope>
</reference>
<organism evidence="16 17">
    <name type="scientific">Cyprinus carpio</name>
    <name type="common">Common carp</name>
    <dbReference type="NCBI Taxonomy" id="7962"/>
    <lineage>
        <taxon>Eukaryota</taxon>
        <taxon>Metazoa</taxon>
        <taxon>Chordata</taxon>
        <taxon>Craniata</taxon>
        <taxon>Vertebrata</taxon>
        <taxon>Euteleostomi</taxon>
        <taxon>Actinopterygii</taxon>
        <taxon>Neopterygii</taxon>
        <taxon>Teleostei</taxon>
        <taxon>Ostariophysi</taxon>
        <taxon>Cypriniformes</taxon>
        <taxon>Cyprinidae</taxon>
        <taxon>Cyprininae</taxon>
        <taxon>Cyprinus</taxon>
    </lineage>
</organism>
<feature type="chain" id="PRO_5034205561" description="protein disulfide-isomerase" evidence="14">
    <location>
        <begin position="21"/>
        <end position="503"/>
    </location>
</feature>
<dbReference type="Ensembl" id="ENSCCRT00020017282.1">
    <property type="protein sequence ID" value="ENSCCRP00020015720.1"/>
    <property type="gene ID" value="ENSCCRG00020007587.1"/>
</dbReference>
<keyword evidence="5 14" id="KW-0732">Signal</keyword>
<evidence type="ECO:0000256" key="2">
    <source>
        <dbReference type="ARBA" id="ARBA00004319"/>
    </source>
</evidence>
<dbReference type="PANTHER" id="PTHR18929:SF93">
    <property type="entry name" value="PROTEIN DISULFIDE-ISOMERASE A2"/>
    <property type="match status" value="1"/>
</dbReference>
<dbReference type="Gene3D" id="3.40.30.10">
    <property type="entry name" value="Glutaredoxin"/>
    <property type="match status" value="4"/>
</dbReference>
<dbReference type="CDD" id="cd02981">
    <property type="entry name" value="PDI_b_family"/>
    <property type="match status" value="1"/>
</dbReference>
<keyword evidence="7" id="KW-0256">Endoplasmic reticulum</keyword>
<evidence type="ECO:0000313" key="16">
    <source>
        <dbReference type="Ensembl" id="ENSCCRP00020015720.1"/>
    </source>
</evidence>
<comment type="subcellular location">
    <subcellularLocation>
        <location evidence="2">Endoplasmic reticulum lumen</location>
    </subcellularLocation>
</comment>
<feature type="compositionally biased region" description="Basic and acidic residues" evidence="13">
    <location>
        <begin position="38"/>
        <end position="48"/>
    </location>
</feature>
<evidence type="ECO:0000256" key="6">
    <source>
        <dbReference type="ARBA" id="ARBA00022737"/>
    </source>
</evidence>
<evidence type="ECO:0000313" key="17">
    <source>
        <dbReference type="Proteomes" id="UP000694701"/>
    </source>
</evidence>
<dbReference type="GO" id="GO:0003756">
    <property type="term" value="F:protein disulfide isomerase activity"/>
    <property type="evidence" value="ECO:0007669"/>
    <property type="project" value="UniProtKB-EC"/>
</dbReference>
<keyword evidence="11" id="KW-0676">Redox-active center</keyword>
<accession>A0A8C2H443</accession>
<feature type="region of interest" description="Disordered" evidence="13">
    <location>
        <begin position="25"/>
        <end position="48"/>
    </location>
</feature>
<comment type="catalytic activity">
    <reaction evidence="1">
        <text>Catalyzes the rearrangement of -S-S- bonds in proteins.</text>
        <dbReference type="EC" id="5.3.4.1"/>
    </reaction>
</comment>
<keyword evidence="6" id="KW-0677">Repeat</keyword>
<comment type="similarity">
    <text evidence="3 12">Belongs to the protein disulfide isomerase family.</text>
</comment>
<evidence type="ECO:0000256" key="8">
    <source>
        <dbReference type="ARBA" id="ARBA00023157"/>
    </source>
</evidence>
<dbReference type="GO" id="GO:0034976">
    <property type="term" value="P:response to endoplasmic reticulum stress"/>
    <property type="evidence" value="ECO:0007669"/>
    <property type="project" value="TreeGrafter"/>
</dbReference>
<dbReference type="InterPro" id="IPR005788">
    <property type="entry name" value="PDI_thioredoxin-like_dom"/>
</dbReference>
<evidence type="ECO:0000256" key="1">
    <source>
        <dbReference type="ARBA" id="ARBA00001182"/>
    </source>
</evidence>